<protein>
    <submittedName>
        <fullName evidence="2">Uncharacterized protein</fullName>
    </submittedName>
</protein>
<name>A0A7G2CAN8_9TRYP</name>
<evidence type="ECO:0000313" key="3">
    <source>
        <dbReference type="Proteomes" id="UP000515908"/>
    </source>
</evidence>
<gene>
    <name evidence="2" type="ORF">ADEAN_000433400</name>
</gene>
<dbReference type="InterPro" id="IPR009003">
    <property type="entry name" value="Peptidase_S1_PA"/>
</dbReference>
<dbReference type="Proteomes" id="UP000515908">
    <property type="component" value="Chromosome 07"/>
</dbReference>
<feature type="region of interest" description="Disordered" evidence="1">
    <location>
        <begin position="393"/>
        <end position="497"/>
    </location>
</feature>
<organism evidence="2 3">
    <name type="scientific">Angomonas deanei</name>
    <dbReference type="NCBI Taxonomy" id="59799"/>
    <lineage>
        <taxon>Eukaryota</taxon>
        <taxon>Discoba</taxon>
        <taxon>Euglenozoa</taxon>
        <taxon>Kinetoplastea</taxon>
        <taxon>Metakinetoplastina</taxon>
        <taxon>Trypanosomatida</taxon>
        <taxon>Trypanosomatidae</taxon>
        <taxon>Strigomonadinae</taxon>
        <taxon>Angomonas</taxon>
    </lineage>
</organism>
<dbReference type="AlphaFoldDB" id="A0A7G2CAN8"/>
<sequence>MTQVRLVSLQGKAVYKHFTSNQHVYVHTNPRLDLCVIHPEQNLKRSGEMKMMWMQNEGYIMRPRLEILEELQVGDHVWIYGMSAHESLFDEEKAPEPLMVPTGVRAVVKAVTREHFFLDTRSLEGDHNGTIHMGMCGSAVMRNGRCVGMLTATVHEDTNVKELANTAMCTYAKDIFEFLLEVEKQMKNPPPTQHQNESQFMEKRRKEGAVVKEHRDWAVDQSRTARHIPVPISLWHMEQSWVTEEDFMTTQVFGRSGVFNQETQESALGYDMNSAKTNGERPGDMPAFSTAVPDSKVPVQGQRKDYYPEEGVYAPPESFKTKDVWDYEISSEMRSLFDKTIDSKDATSLNNMRQSLENIRAQRAKEKMKETVIQQAAGRGKDAMKEYGYYSDGSEGNLRDFDPNLVHGAGGERPYPPQDVSYEDHQNTNNTNRETPASPVNDRIAQKKQEKREAEAKYQEELRRRHGHKAVPFGDEDLRGMWEVGPGDNGLDHPRGR</sequence>
<keyword evidence="3" id="KW-1185">Reference proteome</keyword>
<accession>A0A7G2CAN8</accession>
<reference evidence="2 3" key="1">
    <citation type="submission" date="2020-08" db="EMBL/GenBank/DDBJ databases">
        <authorList>
            <person name="Newling K."/>
            <person name="Davey J."/>
            <person name="Forrester S."/>
        </authorList>
    </citation>
    <scope>NUCLEOTIDE SEQUENCE [LARGE SCALE GENOMIC DNA]</scope>
    <source>
        <strain evidence="3">Crithidia deanei Carvalho (ATCC PRA-265)</strain>
    </source>
</reference>
<dbReference type="VEuPathDB" id="TriTrypDB:ADEAN_000433400"/>
<dbReference type="SUPFAM" id="SSF50494">
    <property type="entry name" value="Trypsin-like serine proteases"/>
    <property type="match status" value="1"/>
</dbReference>
<dbReference type="EMBL" id="LR877151">
    <property type="protein sequence ID" value="CAD2216856.1"/>
    <property type="molecule type" value="Genomic_DNA"/>
</dbReference>
<evidence type="ECO:0000313" key="2">
    <source>
        <dbReference type="EMBL" id="CAD2216856.1"/>
    </source>
</evidence>
<evidence type="ECO:0000256" key="1">
    <source>
        <dbReference type="SAM" id="MobiDB-lite"/>
    </source>
</evidence>
<dbReference type="OrthoDB" id="269605at2759"/>
<proteinExistence type="predicted"/>
<feature type="compositionally biased region" description="Basic and acidic residues" evidence="1">
    <location>
        <begin position="444"/>
        <end position="463"/>
    </location>
</feature>